<evidence type="ECO:0008006" key="4">
    <source>
        <dbReference type="Google" id="ProtNLM"/>
    </source>
</evidence>
<dbReference type="AlphaFoldDB" id="A0A4Q5KJF4"/>
<organism evidence="2 3">
    <name type="scientific">Aliivibrio finisterrensis</name>
    <dbReference type="NCBI Taxonomy" id="511998"/>
    <lineage>
        <taxon>Bacteria</taxon>
        <taxon>Pseudomonadati</taxon>
        <taxon>Pseudomonadota</taxon>
        <taxon>Gammaproteobacteria</taxon>
        <taxon>Vibrionales</taxon>
        <taxon>Vibrionaceae</taxon>
        <taxon>Aliivibrio</taxon>
    </lineage>
</organism>
<evidence type="ECO:0000313" key="3">
    <source>
        <dbReference type="Proteomes" id="UP000293465"/>
    </source>
</evidence>
<dbReference type="Proteomes" id="UP000293465">
    <property type="component" value="Unassembled WGS sequence"/>
</dbReference>
<dbReference type="OrthoDB" id="5918913at2"/>
<dbReference type="RefSeq" id="WP_130087141.1">
    <property type="nucleotide sequence ID" value="NZ_SEZJ01000007.1"/>
</dbReference>
<reference evidence="2 3" key="1">
    <citation type="submission" date="2019-02" db="EMBL/GenBank/DDBJ databases">
        <title>Genome sequences of Aliivibrio finisterrensis strains from farmed Atlantic salmon.</title>
        <authorList>
            <person name="Bowman J.P."/>
        </authorList>
    </citation>
    <scope>NUCLEOTIDE SEQUENCE [LARGE SCALE GENOMIC DNA]</scope>
    <source>
        <strain evidence="2 3">A32</strain>
    </source>
</reference>
<dbReference type="GeneID" id="56275329"/>
<keyword evidence="1" id="KW-1133">Transmembrane helix</keyword>
<dbReference type="EMBL" id="SEZJ01000007">
    <property type="protein sequence ID" value="RYU46366.1"/>
    <property type="molecule type" value="Genomic_DNA"/>
</dbReference>
<keyword evidence="1" id="KW-0812">Transmembrane</keyword>
<proteinExistence type="predicted"/>
<comment type="caution">
    <text evidence="2">The sequence shown here is derived from an EMBL/GenBank/DDBJ whole genome shotgun (WGS) entry which is preliminary data.</text>
</comment>
<evidence type="ECO:0000256" key="1">
    <source>
        <dbReference type="SAM" id="Phobius"/>
    </source>
</evidence>
<protein>
    <recommendedName>
        <fullName evidence="4">YcxB family protein</fullName>
    </recommendedName>
</protein>
<gene>
    <name evidence="2" type="ORF">ERW49_09720</name>
</gene>
<feature type="transmembrane region" description="Helical" evidence="1">
    <location>
        <begin position="35"/>
        <end position="52"/>
    </location>
</feature>
<evidence type="ECO:0000313" key="2">
    <source>
        <dbReference type="EMBL" id="RYU46366.1"/>
    </source>
</evidence>
<sequence length="159" mass="17848">MKKHLEPTVNESLMRFMIPASGLVVAIYLASSEHLVSALIALIISIYIFRKVKRNLLLRNTGYPSNLANYQNCKSAAIINGWSMVSDVEMVRLEFESSSTLGSWGELITIMFTSNGILINSRPSPLKRASITSLGRNRMNEQKVINMLEKNPYVGKKQK</sequence>
<keyword evidence="1" id="KW-0472">Membrane</keyword>
<name>A0A4Q5KJF4_9GAMM</name>
<accession>A0A4Q5KJF4</accession>